<dbReference type="InterPro" id="IPR010862">
    <property type="entry name" value="DUF1493"/>
</dbReference>
<protein>
    <submittedName>
        <fullName evidence="1">Acyl carrier protein</fullName>
    </submittedName>
</protein>
<dbReference type="Gene3D" id="1.10.1200.10">
    <property type="entry name" value="ACP-like"/>
    <property type="match status" value="1"/>
</dbReference>
<sequence length="100" mass="12010">MVTQDIEKAVFDLVEEYNGRRLFTLKRYPLKHDTDLNEDFRMDPLDAYELLEKYVERFNIEASEIDFSQYFPEDFSEKHDRLTIQLLIDSAKAGRWLGKK</sequence>
<dbReference type="InterPro" id="IPR036736">
    <property type="entry name" value="ACP-like_sf"/>
</dbReference>
<dbReference type="EMBL" id="CP024770">
    <property type="protein sequence ID" value="QGY32624.1"/>
    <property type="molecule type" value="Genomic_DNA"/>
</dbReference>
<evidence type="ECO:0000313" key="1">
    <source>
        <dbReference type="EMBL" id="QGY32624.1"/>
    </source>
</evidence>
<accession>A0A6B9G515</accession>
<proteinExistence type="predicted"/>
<dbReference type="RefSeq" id="WP_208718525.1">
    <property type="nucleotide sequence ID" value="NZ_CP024770.1"/>
</dbReference>
<evidence type="ECO:0000313" key="2">
    <source>
        <dbReference type="Proteomes" id="UP000502005"/>
    </source>
</evidence>
<dbReference type="Proteomes" id="UP000502005">
    <property type="component" value="Plasmid pNE1B"/>
</dbReference>
<organism evidence="1 2">
    <name type="scientific">Pantoea cypripedii</name>
    <name type="common">Pectobacterium cypripedii</name>
    <name type="synonym">Erwinia cypripedii</name>
    <dbReference type="NCBI Taxonomy" id="55209"/>
    <lineage>
        <taxon>Bacteria</taxon>
        <taxon>Pseudomonadati</taxon>
        <taxon>Pseudomonadota</taxon>
        <taxon>Gammaproteobacteria</taxon>
        <taxon>Enterobacterales</taxon>
        <taxon>Erwiniaceae</taxon>
        <taxon>Pantoea</taxon>
    </lineage>
</organism>
<reference evidence="1 2" key="1">
    <citation type="submission" date="2017-11" db="EMBL/GenBank/DDBJ databases">
        <title>Genome sequence of Pantoea cypripedii NE1.</title>
        <authorList>
            <person name="Nascimento F.X."/>
        </authorList>
    </citation>
    <scope>NUCLEOTIDE SEQUENCE [LARGE SCALE GENOMIC DNA]</scope>
    <source>
        <strain evidence="1 2">NE1</strain>
        <plasmid evidence="2">pne1b</plasmid>
    </source>
</reference>
<geneLocation type="plasmid" evidence="2">
    <name>pne1b</name>
</geneLocation>
<dbReference type="AlphaFoldDB" id="A0A6B9G515"/>
<dbReference type="Pfam" id="PF07377">
    <property type="entry name" value="DUF1493"/>
    <property type="match status" value="1"/>
</dbReference>
<keyword evidence="1" id="KW-0614">Plasmid</keyword>
<name>A0A6B9G515_PANCY</name>
<gene>
    <name evidence="1" type="ORF">CUN67_27130</name>
</gene>